<evidence type="ECO:0000313" key="2">
    <source>
        <dbReference type="EMBL" id="GFN94450.1"/>
    </source>
</evidence>
<dbReference type="Proteomes" id="UP000735302">
    <property type="component" value="Unassembled WGS sequence"/>
</dbReference>
<protein>
    <submittedName>
        <fullName evidence="2">Uncharacterized protein</fullName>
    </submittedName>
</protein>
<evidence type="ECO:0000256" key="1">
    <source>
        <dbReference type="SAM" id="Coils"/>
    </source>
</evidence>
<proteinExistence type="predicted"/>
<keyword evidence="3" id="KW-1185">Reference proteome</keyword>
<dbReference type="EMBL" id="BLXT01002455">
    <property type="protein sequence ID" value="GFN94450.1"/>
    <property type="molecule type" value="Genomic_DNA"/>
</dbReference>
<sequence length="258" mass="29231">MRVEDTISQNQAEAMALEKEGKIKKLNSEMKVKNDVIRCLSLDINLMNAEVHDTPYEWLQIESFIQRYSPKTSYFTNATSSSEENVFQTTISKTTSPTAPHSNDPSLHLLATSTLKEPFQKQYSSRFGFFDKALSIVNHHLVCTLGLPKPAPEELAHIDVIQSRVVQVQELVASLEERLSFATKDRDDALAILLPYTQQKFTSAVAGVRRYLLQEQKHKFSLLKDIDRLSRKLRGMTTPKPYSGLYALRQSAVTGKHC</sequence>
<name>A0AAV3ZIK0_9GAST</name>
<feature type="coiled-coil region" evidence="1">
    <location>
        <begin position="158"/>
        <end position="185"/>
    </location>
</feature>
<dbReference type="AlphaFoldDB" id="A0AAV3ZIK0"/>
<reference evidence="2 3" key="1">
    <citation type="journal article" date="2021" name="Elife">
        <title>Chloroplast acquisition without the gene transfer in kleptoplastic sea slugs, Plakobranchus ocellatus.</title>
        <authorList>
            <person name="Maeda T."/>
            <person name="Takahashi S."/>
            <person name="Yoshida T."/>
            <person name="Shimamura S."/>
            <person name="Takaki Y."/>
            <person name="Nagai Y."/>
            <person name="Toyoda A."/>
            <person name="Suzuki Y."/>
            <person name="Arimoto A."/>
            <person name="Ishii H."/>
            <person name="Satoh N."/>
            <person name="Nishiyama T."/>
            <person name="Hasebe M."/>
            <person name="Maruyama T."/>
            <person name="Minagawa J."/>
            <person name="Obokata J."/>
            <person name="Shigenobu S."/>
        </authorList>
    </citation>
    <scope>NUCLEOTIDE SEQUENCE [LARGE SCALE GENOMIC DNA]</scope>
</reference>
<organism evidence="2 3">
    <name type="scientific">Plakobranchus ocellatus</name>
    <dbReference type="NCBI Taxonomy" id="259542"/>
    <lineage>
        <taxon>Eukaryota</taxon>
        <taxon>Metazoa</taxon>
        <taxon>Spiralia</taxon>
        <taxon>Lophotrochozoa</taxon>
        <taxon>Mollusca</taxon>
        <taxon>Gastropoda</taxon>
        <taxon>Heterobranchia</taxon>
        <taxon>Euthyneura</taxon>
        <taxon>Panpulmonata</taxon>
        <taxon>Sacoglossa</taxon>
        <taxon>Placobranchoidea</taxon>
        <taxon>Plakobranchidae</taxon>
        <taxon>Plakobranchus</taxon>
    </lineage>
</organism>
<gene>
    <name evidence="2" type="ORF">PoB_002095600</name>
</gene>
<accession>A0AAV3ZIK0</accession>
<comment type="caution">
    <text evidence="2">The sequence shown here is derived from an EMBL/GenBank/DDBJ whole genome shotgun (WGS) entry which is preliminary data.</text>
</comment>
<keyword evidence="1" id="KW-0175">Coiled coil</keyword>
<evidence type="ECO:0000313" key="3">
    <source>
        <dbReference type="Proteomes" id="UP000735302"/>
    </source>
</evidence>